<organism evidence="2 3">
    <name type="scientific">Trifolium pratense</name>
    <name type="common">Red clover</name>
    <dbReference type="NCBI Taxonomy" id="57577"/>
    <lineage>
        <taxon>Eukaryota</taxon>
        <taxon>Viridiplantae</taxon>
        <taxon>Streptophyta</taxon>
        <taxon>Embryophyta</taxon>
        <taxon>Tracheophyta</taxon>
        <taxon>Spermatophyta</taxon>
        <taxon>Magnoliopsida</taxon>
        <taxon>eudicotyledons</taxon>
        <taxon>Gunneridae</taxon>
        <taxon>Pentapetalae</taxon>
        <taxon>rosids</taxon>
        <taxon>fabids</taxon>
        <taxon>Fabales</taxon>
        <taxon>Fabaceae</taxon>
        <taxon>Papilionoideae</taxon>
        <taxon>50 kb inversion clade</taxon>
        <taxon>NPAAA clade</taxon>
        <taxon>Hologalegina</taxon>
        <taxon>IRL clade</taxon>
        <taxon>Trifolieae</taxon>
        <taxon>Trifolium</taxon>
    </lineage>
</organism>
<protein>
    <submittedName>
        <fullName evidence="2">Serine/threonine-protein kinase CBK1-like protein</fullName>
    </submittedName>
</protein>
<dbReference type="AlphaFoldDB" id="A0A2K3JQP9"/>
<gene>
    <name evidence="2" type="ORF">L195_g058166</name>
</gene>
<feature type="region of interest" description="Disordered" evidence="1">
    <location>
        <begin position="1"/>
        <end position="20"/>
    </location>
</feature>
<name>A0A2K3JQP9_TRIPR</name>
<feature type="compositionally biased region" description="Basic and acidic residues" evidence="1">
    <location>
        <begin position="1"/>
        <end position="10"/>
    </location>
</feature>
<dbReference type="EMBL" id="ASHM01119310">
    <property type="protein sequence ID" value="PNX56361.1"/>
    <property type="molecule type" value="Genomic_DNA"/>
</dbReference>
<reference evidence="2 3" key="2">
    <citation type="journal article" date="2017" name="Front. Plant Sci.">
        <title>Gene Classification and Mining of Molecular Markers Useful in Red Clover (Trifolium pratense) Breeding.</title>
        <authorList>
            <person name="Istvanek J."/>
            <person name="Dluhosova J."/>
            <person name="Dluhos P."/>
            <person name="Patkova L."/>
            <person name="Nedelnik J."/>
            <person name="Repkova J."/>
        </authorList>
    </citation>
    <scope>NUCLEOTIDE SEQUENCE [LARGE SCALE GENOMIC DNA]</scope>
    <source>
        <strain evidence="3">cv. Tatra</strain>
        <tissue evidence="2">Young leaves</tissue>
    </source>
</reference>
<dbReference type="GO" id="GO:0016301">
    <property type="term" value="F:kinase activity"/>
    <property type="evidence" value="ECO:0007669"/>
    <property type="project" value="UniProtKB-KW"/>
</dbReference>
<comment type="caution">
    <text evidence="2">The sequence shown here is derived from an EMBL/GenBank/DDBJ whole genome shotgun (WGS) entry which is preliminary data.</text>
</comment>
<evidence type="ECO:0000256" key="1">
    <source>
        <dbReference type="SAM" id="MobiDB-lite"/>
    </source>
</evidence>
<dbReference type="ExpressionAtlas" id="A0A2K3JQP9">
    <property type="expression patterns" value="baseline"/>
</dbReference>
<keyword evidence="2" id="KW-0418">Kinase</keyword>
<dbReference type="Proteomes" id="UP000236291">
    <property type="component" value="Unassembled WGS sequence"/>
</dbReference>
<keyword evidence="2" id="KW-0808">Transferase</keyword>
<sequence length="68" mass="7811">RASTRKKDDVNIGNIGIEDSNAPLDDDDALSSVTKQKVAAAKQYIENHYKEQMKNLQERKERYNSFHS</sequence>
<proteinExistence type="predicted"/>
<reference evidence="2 3" key="1">
    <citation type="journal article" date="2014" name="Am. J. Bot.">
        <title>Genome assembly and annotation for red clover (Trifolium pratense; Fabaceae).</title>
        <authorList>
            <person name="Istvanek J."/>
            <person name="Jaros M."/>
            <person name="Krenek A."/>
            <person name="Repkova J."/>
        </authorList>
    </citation>
    <scope>NUCLEOTIDE SEQUENCE [LARGE SCALE GENOMIC DNA]</scope>
    <source>
        <strain evidence="3">cv. Tatra</strain>
        <tissue evidence="2">Young leaves</tissue>
    </source>
</reference>
<evidence type="ECO:0000313" key="2">
    <source>
        <dbReference type="EMBL" id="PNX56361.1"/>
    </source>
</evidence>
<feature type="non-terminal residue" evidence="2">
    <location>
        <position position="1"/>
    </location>
</feature>
<accession>A0A2K3JQP9</accession>
<evidence type="ECO:0000313" key="3">
    <source>
        <dbReference type="Proteomes" id="UP000236291"/>
    </source>
</evidence>